<accession>A0A9D7IEM3</accession>
<reference evidence="2" key="1">
    <citation type="submission" date="2020-10" db="EMBL/GenBank/DDBJ databases">
        <title>Connecting structure to function with the recovery of over 1000 high-quality activated sludge metagenome-assembled genomes encoding full-length rRNA genes using long-read sequencing.</title>
        <authorList>
            <person name="Singleton C.M."/>
            <person name="Petriglieri F."/>
            <person name="Kristensen J.M."/>
            <person name="Kirkegaard R.H."/>
            <person name="Michaelsen T.Y."/>
            <person name="Andersen M.H."/>
            <person name="Karst S.M."/>
            <person name="Dueholm M.S."/>
            <person name="Nielsen P.H."/>
            <person name="Albertsen M."/>
        </authorList>
    </citation>
    <scope>NUCLEOTIDE SEQUENCE</scope>
    <source>
        <strain evidence="2">EsbW_18-Q3-R4-48_MAXAC.044</strain>
    </source>
</reference>
<sequence>MAGGGWGCPHEVNGSCGKVNNLPCDPGMKGCELYGRYTFFDGSKNQRLEQKQARAALVVPEPERDGDPARAMNNSRKSG</sequence>
<dbReference type="Proteomes" id="UP000886602">
    <property type="component" value="Unassembled WGS sequence"/>
</dbReference>
<evidence type="ECO:0000313" key="3">
    <source>
        <dbReference type="Proteomes" id="UP000886602"/>
    </source>
</evidence>
<evidence type="ECO:0000313" key="2">
    <source>
        <dbReference type="EMBL" id="MBK7425315.1"/>
    </source>
</evidence>
<organism evidence="2 3">
    <name type="scientific">Candidatus Propionivibrio dominans</name>
    <dbReference type="NCBI Taxonomy" id="2954373"/>
    <lineage>
        <taxon>Bacteria</taxon>
        <taxon>Pseudomonadati</taxon>
        <taxon>Pseudomonadota</taxon>
        <taxon>Betaproteobacteria</taxon>
        <taxon>Rhodocyclales</taxon>
        <taxon>Rhodocyclaceae</taxon>
        <taxon>Propionivibrio</taxon>
    </lineage>
</organism>
<name>A0A9D7IEM3_9RHOO</name>
<dbReference type="EMBL" id="JADJNC010000067">
    <property type="protein sequence ID" value="MBK7425315.1"/>
    <property type="molecule type" value="Genomic_DNA"/>
</dbReference>
<evidence type="ECO:0000256" key="1">
    <source>
        <dbReference type="SAM" id="MobiDB-lite"/>
    </source>
</evidence>
<feature type="region of interest" description="Disordered" evidence="1">
    <location>
        <begin position="59"/>
        <end position="79"/>
    </location>
</feature>
<gene>
    <name evidence="2" type="ORF">IPJ48_20805</name>
</gene>
<proteinExistence type="predicted"/>
<dbReference type="AlphaFoldDB" id="A0A9D7IEM3"/>
<comment type="caution">
    <text evidence="2">The sequence shown here is derived from an EMBL/GenBank/DDBJ whole genome shotgun (WGS) entry which is preliminary data.</text>
</comment>
<protein>
    <submittedName>
        <fullName evidence="2">Uncharacterized protein</fullName>
    </submittedName>
</protein>